<dbReference type="InterPro" id="IPR011335">
    <property type="entry name" value="Restrct_endonuc-II-like"/>
</dbReference>
<keyword evidence="1" id="KW-1133">Transmembrane helix</keyword>
<keyword evidence="3" id="KW-0378">Hydrolase</keyword>
<keyword evidence="3" id="KW-0540">Nuclease</keyword>
<keyword evidence="4" id="KW-1185">Reference proteome</keyword>
<reference evidence="3 4" key="1">
    <citation type="submission" date="2016-11" db="EMBL/GenBank/DDBJ databases">
        <title>Paenibacillus species isolates.</title>
        <authorList>
            <person name="Beno S.M."/>
        </authorList>
    </citation>
    <scope>NUCLEOTIDE SEQUENCE [LARGE SCALE GENOMIC DNA]</scope>
    <source>
        <strain evidence="3 4">FSL H7-0433</strain>
    </source>
</reference>
<dbReference type="Proteomes" id="UP000187158">
    <property type="component" value="Unassembled WGS sequence"/>
</dbReference>
<dbReference type="Pfam" id="PF04471">
    <property type="entry name" value="Mrr_cat"/>
    <property type="match status" value="1"/>
</dbReference>
<evidence type="ECO:0000313" key="4">
    <source>
        <dbReference type="Proteomes" id="UP000187158"/>
    </source>
</evidence>
<evidence type="ECO:0000313" key="3">
    <source>
        <dbReference type="EMBL" id="OMC96922.1"/>
    </source>
</evidence>
<keyword evidence="3" id="KW-0255">Endonuclease</keyword>
<keyword evidence="1" id="KW-0812">Transmembrane</keyword>
<dbReference type="GO" id="GO:0004519">
    <property type="term" value="F:endonuclease activity"/>
    <property type="evidence" value="ECO:0007669"/>
    <property type="project" value="UniProtKB-KW"/>
</dbReference>
<dbReference type="Gene3D" id="3.40.1350.10">
    <property type="match status" value="1"/>
</dbReference>
<accession>A0ABX3GD10</accession>
<evidence type="ECO:0000256" key="1">
    <source>
        <dbReference type="SAM" id="Phobius"/>
    </source>
</evidence>
<dbReference type="PANTHER" id="PTHR30015">
    <property type="entry name" value="MRR RESTRICTION SYSTEM PROTEIN"/>
    <property type="match status" value="1"/>
</dbReference>
<comment type="caution">
    <text evidence="3">The sequence shown here is derived from an EMBL/GenBank/DDBJ whole genome shotgun (WGS) entry which is preliminary data.</text>
</comment>
<dbReference type="EMBL" id="MPVP01000612">
    <property type="protein sequence ID" value="OMC96922.1"/>
    <property type="molecule type" value="Genomic_DNA"/>
</dbReference>
<feature type="transmembrane region" description="Helical" evidence="1">
    <location>
        <begin position="6"/>
        <end position="23"/>
    </location>
</feature>
<sequence length="208" mass="23752">MLGIFNAAILIVIIVAGIVLFILSKKKPQYSHNEVIDPLKITIKDIDQMADGSEFEEYLYRLFLALGYKDAYKTQGSRDFGADLVFTDREGYRNVVQAKRYSNPVGLGAVQEVYGSMRYYRAKRSMVISSNQYTSACEELAGYNAVKLHNRSDLINIIDLFKSGEINKAKDIIESEPRIILDSWDNYMNNNKVIKKDFKAEKRLVAKK</sequence>
<dbReference type="PANTHER" id="PTHR30015:SF6">
    <property type="entry name" value="SLL1429 PROTEIN"/>
    <property type="match status" value="1"/>
</dbReference>
<proteinExistence type="predicted"/>
<feature type="domain" description="Restriction endonuclease type IV Mrr" evidence="2">
    <location>
        <begin position="50"/>
        <end position="157"/>
    </location>
</feature>
<dbReference type="InterPro" id="IPR011856">
    <property type="entry name" value="tRNA_endonuc-like_dom_sf"/>
</dbReference>
<dbReference type="InterPro" id="IPR052906">
    <property type="entry name" value="Type_IV_Methyl-Rstrct_Enzyme"/>
</dbReference>
<dbReference type="SUPFAM" id="SSF52980">
    <property type="entry name" value="Restriction endonuclease-like"/>
    <property type="match status" value="1"/>
</dbReference>
<keyword evidence="1" id="KW-0472">Membrane</keyword>
<organism evidence="3 4">
    <name type="scientific">Paenibacillus odorifer</name>
    <dbReference type="NCBI Taxonomy" id="189426"/>
    <lineage>
        <taxon>Bacteria</taxon>
        <taxon>Bacillati</taxon>
        <taxon>Bacillota</taxon>
        <taxon>Bacilli</taxon>
        <taxon>Bacillales</taxon>
        <taxon>Paenibacillaceae</taxon>
        <taxon>Paenibacillus</taxon>
    </lineage>
</organism>
<gene>
    <name evidence="3" type="ORF">BSO21_33500</name>
</gene>
<protein>
    <submittedName>
        <fullName evidence="3">Endonuclease</fullName>
    </submittedName>
</protein>
<evidence type="ECO:0000259" key="2">
    <source>
        <dbReference type="Pfam" id="PF04471"/>
    </source>
</evidence>
<dbReference type="InterPro" id="IPR007560">
    <property type="entry name" value="Restrct_endonuc_IV_Mrr"/>
</dbReference>
<name>A0ABX3GD10_9BACL</name>